<name>A0A517XN67_9BACT</name>
<keyword evidence="3" id="KW-1185">Reference proteome</keyword>
<dbReference type="RefSeq" id="WP_145234596.1">
    <property type="nucleotide sequence ID" value="NZ_CP036273.1"/>
</dbReference>
<evidence type="ECO:0000313" key="2">
    <source>
        <dbReference type="EMBL" id="QDU18953.1"/>
    </source>
</evidence>
<sequence precursor="true">MTRARRPAALLLALLLLAPGCNRSPQAHPLGNRLPVGVSELYFTADVEPADAGAVAAVLKKEKLFGDRPVTAQVRYLNRRYEVRVVVRAGAESSIHPRAWRAIGEAVSRDCFRGSPVDVHLCDEQMATLRVIPFEPVRPDLPVRVTLRRSAGGGSLVAQYRNESARTLSVAVTVRNPTTGASRSTAVVLAPRGVTEHGWAEGWPYRSGDTIAVAHADYETLEVAVP</sequence>
<dbReference type="AlphaFoldDB" id="A0A517XN67"/>
<dbReference type="KEGG" id="uli:ETAA1_08520"/>
<feature type="signal peptide" evidence="1">
    <location>
        <begin position="1"/>
        <end position="23"/>
    </location>
</feature>
<accession>A0A517XN67</accession>
<gene>
    <name evidence="2" type="ORF">ETAA1_08520</name>
</gene>
<dbReference type="EMBL" id="CP036273">
    <property type="protein sequence ID" value="QDU18953.1"/>
    <property type="molecule type" value="Genomic_DNA"/>
</dbReference>
<dbReference type="OrthoDB" id="1425020at2"/>
<feature type="chain" id="PRO_5022222773" evidence="1">
    <location>
        <begin position="24"/>
        <end position="226"/>
    </location>
</feature>
<protein>
    <submittedName>
        <fullName evidence="2">Uncharacterized protein</fullName>
    </submittedName>
</protein>
<reference evidence="2 3" key="1">
    <citation type="submission" date="2019-02" db="EMBL/GenBank/DDBJ databases">
        <title>Deep-cultivation of Planctomycetes and their phenomic and genomic characterization uncovers novel biology.</title>
        <authorList>
            <person name="Wiegand S."/>
            <person name="Jogler M."/>
            <person name="Boedeker C."/>
            <person name="Pinto D."/>
            <person name="Vollmers J."/>
            <person name="Rivas-Marin E."/>
            <person name="Kohn T."/>
            <person name="Peeters S.H."/>
            <person name="Heuer A."/>
            <person name="Rast P."/>
            <person name="Oberbeckmann S."/>
            <person name="Bunk B."/>
            <person name="Jeske O."/>
            <person name="Meyerdierks A."/>
            <person name="Storesund J.E."/>
            <person name="Kallscheuer N."/>
            <person name="Luecker S."/>
            <person name="Lage O.M."/>
            <person name="Pohl T."/>
            <person name="Merkel B.J."/>
            <person name="Hornburger P."/>
            <person name="Mueller R.-W."/>
            <person name="Bruemmer F."/>
            <person name="Labrenz M."/>
            <person name="Spormann A.M."/>
            <person name="Op den Camp H."/>
            <person name="Overmann J."/>
            <person name="Amann R."/>
            <person name="Jetten M.S.M."/>
            <person name="Mascher T."/>
            <person name="Medema M.H."/>
            <person name="Devos D.P."/>
            <person name="Kaster A.-K."/>
            <person name="Ovreas L."/>
            <person name="Rohde M."/>
            <person name="Galperin M.Y."/>
            <person name="Jogler C."/>
        </authorList>
    </citation>
    <scope>NUCLEOTIDE SEQUENCE [LARGE SCALE GENOMIC DNA]</scope>
    <source>
        <strain evidence="2 3">ETA_A1</strain>
    </source>
</reference>
<evidence type="ECO:0000313" key="3">
    <source>
        <dbReference type="Proteomes" id="UP000319576"/>
    </source>
</evidence>
<organism evidence="2 3">
    <name type="scientific">Urbifossiella limnaea</name>
    <dbReference type="NCBI Taxonomy" id="2528023"/>
    <lineage>
        <taxon>Bacteria</taxon>
        <taxon>Pseudomonadati</taxon>
        <taxon>Planctomycetota</taxon>
        <taxon>Planctomycetia</taxon>
        <taxon>Gemmatales</taxon>
        <taxon>Gemmataceae</taxon>
        <taxon>Urbifossiella</taxon>
    </lineage>
</organism>
<dbReference type="Proteomes" id="UP000319576">
    <property type="component" value="Chromosome"/>
</dbReference>
<evidence type="ECO:0000256" key="1">
    <source>
        <dbReference type="SAM" id="SignalP"/>
    </source>
</evidence>
<proteinExistence type="predicted"/>
<keyword evidence="1" id="KW-0732">Signal</keyword>